<keyword evidence="11" id="KW-0010">Activator</keyword>
<dbReference type="InterPro" id="IPR018060">
    <property type="entry name" value="HTH_AraC"/>
</dbReference>
<dbReference type="Pfam" id="PF12833">
    <property type="entry name" value="HTH_18"/>
    <property type="match status" value="1"/>
</dbReference>
<dbReference type="InParanoid" id="B4DBN3"/>
<keyword evidence="7" id="KW-0227">DNA damage</keyword>
<sequence>MHLDPSVCYRAVKARDVRYDGRFFTCVKTTGIYCRPICPARPPKLENCTFVPTAAAAQEAGFRPCLRCRPESSPDLDAWRGTSATVSRALKMIEGGALDEEDVASLAERLAIGERQLRRLFQRHIGAAPVTVAQTRRVLLAKQLLHQTDLSMIEVALASGFGSVRRFNETFQMLYQRPPSELRRRATAASPAPEISLLLPYRPPNDWESMRRFLEARAITGLEVVTSKSYSRVIELRGLTGSITVEHAPKDSALRVAVRFPHLAALSVIIARIRRMFDLSADPTAISAALSADPVLAPLVAARPGLRVPGAWNGFEVAVRAVLGQQVTLQAGVRLASKVVAEFGAPVTQTMTIPGLTHSLPKPERFETDKIARLGMPRARAAALAGIAAAFAKDPHLFDPQRDLTEAVSRLCELPGIGEWTAQYIAMRALGETDAFLAGDVALQRIIAAEGKRPNAAELLAHAERWRPWRAYAVLHLWTSDAAASPISTTNTRKETNHALAA</sequence>
<dbReference type="Gene3D" id="1.10.340.30">
    <property type="entry name" value="Hypothetical protein, domain 2"/>
    <property type="match status" value="1"/>
</dbReference>
<reference evidence="15 16" key="1">
    <citation type="journal article" date="2011" name="J. Bacteriol.">
        <title>Genome sequence of Chthoniobacter flavus Ellin428, an aerobic heterotrophic soil bacterium.</title>
        <authorList>
            <person name="Kant R."/>
            <person name="van Passel M.W."/>
            <person name="Palva A."/>
            <person name="Lucas S."/>
            <person name="Lapidus A."/>
            <person name="Glavina Del Rio T."/>
            <person name="Dalin E."/>
            <person name="Tice H."/>
            <person name="Bruce D."/>
            <person name="Goodwin L."/>
            <person name="Pitluck S."/>
            <person name="Larimer F.W."/>
            <person name="Land M.L."/>
            <person name="Hauser L."/>
            <person name="Sangwan P."/>
            <person name="de Vos W.M."/>
            <person name="Janssen P.H."/>
            <person name="Smidt H."/>
        </authorList>
    </citation>
    <scope>NUCLEOTIDE SEQUENCE [LARGE SCALE GENOMIC DNA]</scope>
    <source>
        <strain evidence="15 16">Ellin428</strain>
    </source>
</reference>
<feature type="domain" description="HTH araC/xylS-type" evidence="14">
    <location>
        <begin position="87"/>
        <end position="185"/>
    </location>
</feature>
<dbReference type="InterPro" id="IPR003265">
    <property type="entry name" value="HhH-GPD_domain"/>
</dbReference>
<keyword evidence="12" id="KW-0804">Transcription</keyword>
<dbReference type="PROSITE" id="PS01124">
    <property type="entry name" value="HTH_ARAC_FAMILY_2"/>
    <property type="match status" value="1"/>
</dbReference>
<dbReference type="SMART" id="SM00342">
    <property type="entry name" value="HTH_ARAC"/>
    <property type="match status" value="1"/>
</dbReference>
<dbReference type="STRING" id="497964.CfE428DRAFT_6324"/>
<dbReference type="InterPro" id="IPR018062">
    <property type="entry name" value="HTH_AraC-typ_CS"/>
</dbReference>
<dbReference type="Pfam" id="PF02805">
    <property type="entry name" value="Ada_Zn_binding"/>
    <property type="match status" value="1"/>
</dbReference>
<dbReference type="CDD" id="cd00056">
    <property type="entry name" value="ENDO3c"/>
    <property type="match status" value="1"/>
</dbReference>
<evidence type="ECO:0000256" key="10">
    <source>
        <dbReference type="ARBA" id="ARBA00023125"/>
    </source>
</evidence>
<keyword evidence="10" id="KW-0238">DNA-binding</keyword>
<dbReference type="GO" id="GO:0006285">
    <property type="term" value="P:base-excision repair, AP site formation"/>
    <property type="evidence" value="ECO:0007669"/>
    <property type="project" value="TreeGrafter"/>
</dbReference>
<evidence type="ECO:0000313" key="15">
    <source>
        <dbReference type="EMBL" id="EDY16135.1"/>
    </source>
</evidence>
<dbReference type="InterPro" id="IPR051912">
    <property type="entry name" value="Alkylbase_DNA_Glycosylase/TA"/>
</dbReference>
<comment type="catalytic activity">
    <reaction evidence="1">
        <text>Hydrolysis of alkylated DNA, releasing 3-methyladenine, 3-methylguanine, 7-methylguanine and 7-methyladenine.</text>
        <dbReference type="EC" id="3.2.2.21"/>
    </reaction>
</comment>
<name>B4DBN3_9BACT</name>
<dbReference type="RefSeq" id="WP_006983642.1">
    <property type="nucleotide sequence ID" value="NZ_ABVL01000039.1"/>
</dbReference>
<dbReference type="Gene3D" id="1.10.10.60">
    <property type="entry name" value="Homeodomain-like"/>
    <property type="match status" value="1"/>
</dbReference>
<comment type="caution">
    <text evidence="15">The sequence shown here is derived from an EMBL/GenBank/DDBJ whole genome shotgun (WGS) entry which is preliminary data.</text>
</comment>
<dbReference type="InterPro" id="IPR037046">
    <property type="entry name" value="AlkA_N_sf"/>
</dbReference>
<dbReference type="GO" id="GO:0043916">
    <property type="term" value="F:DNA-7-methylguanine glycosylase activity"/>
    <property type="evidence" value="ECO:0007669"/>
    <property type="project" value="TreeGrafter"/>
</dbReference>
<dbReference type="PANTHER" id="PTHR43003:SF13">
    <property type="entry name" value="DNA-3-METHYLADENINE GLYCOSYLASE 2"/>
    <property type="match status" value="1"/>
</dbReference>
<dbReference type="GO" id="GO:0003700">
    <property type="term" value="F:DNA-binding transcription factor activity"/>
    <property type="evidence" value="ECO:0007669"/>
    <property type="project" value="InterPro"/>
</dbReference>
<dbReference type="eggNOG" id="COG0122">
    <property type="taxonomic scope" value="Bacteria"/>
</dbReference>
<accession>B4DBN3</accession>
<dbReference type="InterPro" id="IPR010316">
    <property type="entry name" value="AlkA_N"/>
</dbReference>
<dbReference type="InterPro" id="IPR009057">
    <property type="entry name" value="Homeodomain-like_sf"/>
</dbReference>
<evidence type="ECO:0000256" key="1">
    <source>
        <dbReference type="ARBA" id="ARBA00000086"/>
    </source>
</evidence>
<keyword evidence="13" id="KW-0234">DNA repair</keyword>
<dbReference type="GO" id="GO:0032259">
    <property type="term" value="P:methylation"/>
    <property type="evidence" value="ECO:0007669"/>
    <property type="project" value="UniProtKB-KW"/>
</dbReference>
<keyword evidence="4" id="KW-0489">Methyltransferase</keyword>
<dbReference type="Gene3D" id="3.30.310.20">
    <property type="entry name" value="DNA-3-methyladenine glycosylase AlkA, N-terminal domain"/>
    <property type="match status" value="1"/>
</dbReference>
<protein>
    <recommendedName>
        <fullName evidence="3">DNA-3-methyladenine glycosylase II</fullName>
        <ecNumber evidence="3">3.2.2.21</ecNumber>
    </recommendedName>
</protein>
<evidence type="ECO:0000256" key="8">
    <source>
        <dbReference type="ARBA" id="ARBA00022833"/>
    </source>
</evidence>
<evidence type="ECO:0000256" key="12">
    <source>
        <dbReference type="ARBA" id="ARBA00023163"/>
    </source>
</evidence>
<dbReference type="AlphaFoldDB" id="B4DBN3"/>
<dbReference type="SUPFAM" id="SSF57884">
    <property type="entry name" value="Ada DNA repair protein, N-terminal domain (N-Ada 10)"/>
    <property type="match status" value="1"/>
</dbReference>
<evidence type="ECO:0000256" key="11">
    <source>
        <dbReference type="ARBA" id="ARBA00023159"/>
    </source>
</evidence>
<dbReference type="GO" id="GO:0043565">
    <property type="term" value="F:sequence-specific DNA binding"/>
    <property type="evidence" value="ECO:0007669"/>
    <property type="project" value="InterPro"/>
</dbReference>
<evidence type="ECO:0000256" key="4">
    <source>
        <dbReference type="ARBA" id="ARBA00022603"/>
    </source>
</evidence>
<dbReference type="GO" id="GO:0005737">
    <property type="term" value="C:cytoplasm"/>
    <property type="evidence" value="ECO:0007669"/>
    <property type="project" value="TreeGrafter"/>
</dbReference>
<dbReference type="SMART" id="SM00478">
    <property type="entry name" value="ENDO3c"/>
    <property type="match status" value="1"/>
</dbReference>
<dbReference type="SMART" id="SM01009">
    <property type="entry name" value="AlkA_N"/>
    <property type="match status" value="1"/>
</dbReference>
<gene>
    <name evidence="15" type="ORF">CfE428DRAFT_6324</name>
</gene>
<dbReference type="GO" id="GO:0032993">
    <property type="term" value="C:protein-DNA complex"/>
    <property type="evidence" value="ECO:0007669"/>
    <property type="project" value="TreeGrafter"/>
</dbReference>
<evidence type="ECO:0000256" key="5">
    <source>
        <dbReference type="ARBA" id="ARBA00022679"/>
    </source>
</evidence>
<comment type="cofactor">
    <cofactor evidence="2">
        <name>Zn(2+)</name>
        <dbReference type="ChEBI" id="CHEBI:29105"/>
    </cofactor>
</comment>
<dbReference type="GO" id="GO:0008725">
    <property type="term" value="F:DNA-3-methyladenine glycosylase activity"/>
    <property type="evidence" value="ECO:0007669"/>
    <property type="project" value="TreeGrafter"/>
</dbReference>
<dbReference type="PROSITE" id="PS00041">
    <property type="entry name" value="HTH_ARAC_FAMILY_1"/>
    <property type="match status" value="1"/>
</dbReference>
<evidence type="ECO:0000313" key="16">
    <source>
        <dbReference type="Proteomes" id="UP000005824"/>
    </source>
</evidence>
<dbReference type="InterPro" id="IPR035451">
    <property type="entry name" value="Ada-like_dom_sf"/>
</dbReference>
<dbReference type="GO" id="GO:0006307">
    <property type="term" value="P:DNA alkylation repair"/>
    <property type="evidence" value="ECO:0007669"/>
    <property type="project" value="TreeGrafter"/>
</dbReference>
<dbReference type="InterPro" id="IPR023170">
    <property type="entry name" value="HhH_base_excis_C"/>
</dbReference>
<keyword evidence="16" id="KW-1185">Reference proteome</keyword>
<dbReference type="GO" id="GO:0032131">
    <property type="term" value="F:alkylated DNA binding"/>
    <property type="evidence" value="ECO:0007669"/>
    <property type="project" value="TreeGrafter"/>
</dbReference>
<dbReference type="FunFam" id="3.40.10.10:FF:000001">
    <property type="entry name" value="DNA-3-methyladenine glycosylase 2"/>
    <property type="match status" value="1"/>
</dbReference>
<dbReference type="Proteomes" id="UP000005824">
    <property type="component" value="Unassembled WGS sequence"/>
</dbReference>
<keyword evidence="6" id="KW-0479">Metal-binding</keyword>
<evidence type="ECO:0000256" key="3">
    <source>
        <dbReference type="ARBA" id="ARBA00012000"/>
    </source>
</evidence>
<dbReference type="Pfam" id="PF06029">
    <property type="entry name" value="AlkA_N"/>
    <property type="match status" value="1"/>
</dbReference>
<evidence type="ECO:0000256" key="13">
    <source>
        <dbReference type="ARBA" id="ARBA00023204"/>
    </source>
</evidence>
<dbReference type="eggNOG" id="COG2169">
    <property type="taxonomic scope" value="Bacteria"/>
</dbReference>
<organism evidence="15 16">
    <name type="scientific">Chthoniobacter flavus Ellin428</name>
    <dbReference type="NCBI Taxonomy" id="497964"/>
    <lineage>
        <taxon>Bacteria</taxon>
        <taxon>Pseudomonadati</taxon>
        <taxon>Verrucomicrobiota</taxon>
        <taxon>Spartobacteria</taxon>
        <taxon>Chthoniobacterales</taxon>
        <taxon>Chthoniobacteraceae</taxon>
        <taxon>Chthoniobacter</taxon>
    </lineage>
</organism>
<proteinExistence type="predicted"/>
<dbReference type="GO" id="GO:0008270">
    <property type="term" value="F:zinc ion binding"/>
    <property type="evidence" value="ECO:0007669"/>
    <property type="project" value="InterPro"/>
</dbReference>
<dbReference type="EMBL" id="ABVL01000039">
    <property type="protein sequence ID" value="EDY16135.1"/>
    <property type="molecule type" value="Genomic_DNA"/>
</dbReference>
<keyword evidence="8" id="KW-0862">Zinc</keyword>
<dbReference type="SUPFAM" id="SSF48150">
    <property type="entry name" value="DNA-glycosylase"/>
    <property type="match status" value="1"/>
</dbReference>
<evidence type="ECO:0000256" key="2">
    <source>
        <dbReference type="ARBA" id="ARBA00001947"/>
    </source>
</evidence>
<keyword evidence="9" id="KW-0805">Transcription regulation</keyword>
<dbReference type="SUPFAM" id="SSF46689">
    <property type="entry name" value="Homeodomain-like"/>
    <property type="match status" value="1"/>
</dbReference>
<evidence type="ECO:0000256" key="9">
    <source>
        <dbReference type="ARBA" id="ARBA00023015"/>
    </source>
</evidence>
<evidence type="ECO:0000256" key="7">
    <source>
        <dbReference type="ARBA" id="ARBA00022763"/>
    </source>
</evidence>
<dbReference type="SUPFAM" id="SSF55945">
    <property type="entry name" value="TATA-box binding protein-like"/>
    <property type="match status" value="1"/>
</dbReference>
<evidence type="ECO:0000256" key="6">
    <source>
        <dbReference type="ARBA" id="ARBA00022723"/>
    </source>
</evidence>
<dbReference type="InterPro" id="IPR004026">
    <property type="entry name" value="Ada_DNA_repair_Zn-bd"/>
</dbReference>
<dbReference type="GO" id="GO:0008168">
    <property type="term" value="F:methyltransferase activity"/>
    <property type="evidence" value="ECO:0007669"/>
    <property type="project" value="UniProtKB-KW"/>
</dbReference>
<dbReference type="EC" id="3.2.2.21" evidence="3"/>
<dbReference type="Gene3D" id="1.10.1670.10">
    <property type="entry name" value="Helix-hairpin-Helix base-excision DNA repair enzymes (C-terminal)"/>
    <property type="match status" value="1"/>
</dbReference>
<dbReference type="PANTHER" id="PTHR43003">
    <property type="entry name" value="DNA-3-METHYLADENINE GLYCOSYLASE"/>
    <property type="match status" value="1"/>
</dbReference>
<dbReference type="InterPro" id="IPR011257">
    <property type="entry name" value="DNA_glycosylase"/>
</dbReference>
<keyword evidence="5" id="KW-0808">Transferase</keyword>
<dbReference type="Gene3D" id="3.40.10.10">
    <property type="entry name" value="DNA Methylphosphotriester Repair Domain"/>
    <property type="match status" value="1"/>
</dbReference>
<evidence type="ECO:0000259" key="14">
    <source>
        <dbReference type="PROSITE" id="PS01124"/>
    </source>
</evidence>
<dbReference type="FunCoup" id="B4DBN3">
    <property type="interactions" value="188"/>
</dbReference>